<proteinExistence type="predicted"/>
<gene>
    <name evidence="1" type="ORF">BO66DRAFT_65052</name>
</gene>
<evidence type="ECO:0000313" key="1">
    <source>
        <dbReference type="EMBL" id="RAH74714.1"/>
    </source>
</evidence>
<dbReference type="Proteomes" id="UP000249661">
    <property type="component" value="Unassembled WGS sequence"/>
</dbReference>
<sequence length="369" mass="42402">MQPTIISTLFTNELRPDFEAAATISQVQHLASYNWIESDHPTIAIPGSPNLWSPRWPTQKRRGKKLLKVPKDSGLLYIAQNAARHPASPMEPLFRSLYFTRPAFDIGAVDIVTDRNNIRKLLTFINPRHNRSRLEDFTIQIERQGRTMLLCRQEIWTRDFIPRQQFRGFGHEFENAATSRRIPDSTGHYRIVSYDFAGLSCLVRYETDGYISSGEGVDSAMGRSSPSILDPPTAISPYSALRICAGGQTVPTQSILEIKTKARREPVDLQQVLPQMWVSQTSQLACAYYIRDGWFERCQPKDLESEIRKWEQNYQDDLQRLAALLRWIIASIPTSGQQATLEYYSRRNQLVISHAERAAMLPPDLYDRW</sequence>
<organism evidence="1 2">
    <name type="scientific">Aspergillus aculeatinus CBS 121060</name>
    <dbReference type="NCBI Taxonomy" id="1448322"/>
    <lineage>
        <taxon>Eukaryota</taxon>
        <taxon>Fungi</taxon>
        <taxon>Dikarya</taxon>
        <taxon>Ascomycota</taxon>
        <taxon>Pezizomycotina</taxon>
        <taxon>Eurotiomycetes</taxon>
        <taxon>Eurotiomycetidae</taxon>
        <taxon>Eurotiales</taxon>
        <taxon>Aspergillaceae</taxon>
        <taxon>Aspergillus</taxon>
        <taxon>Aspergillus subgen. Circumdati</taxon>
    </lineage>
</organism>
<evidence type="ECO:0000313" key="2">
    <source>
        <dbReference type="Proteomes" id="UP000249661"/>
    </source>
</evidence>
<name>A0ACD1HM69_9EURO</name>
<accession>A0ACD1HM69</accession>
<reference evidence="1" key="1">
    <citation type="submission" date="2018-02" db="EMBL/GenBank/DDBJ databases">
        <title>The genomes of Aspergillus section Nigri reveals drivers in fungal speciation.</title>
        <authorList>
            <consortium name="DOE Joint Genome Institute"/>
            <person name="Vesth T.C."/>
            <person name="Nybo J."/>
            <person name="Theobald S."/>
            <person name="Brandl J."/>
            <person name="Frisvad J.C."/>
            <person name="Nielsen K.F."/>
            <person name="Lyhne E.K."/>
            <person name="Kogle M.E."/>
            <person name="Kuo A."/>
            <person name="Riley R."/>
            <person name="Clum A."/>
            <person name="Nolan M."/>
            <person name="Lipzen A."/>
            <person name="Salamov A."/>
            <person name="Henrissat B."/>
            <person name="Wiebenga A."/>
            <person name="De vries R.P."/>
            <person name="Grigoriev I.V."/>
            <person name="Mortensen U.H."/>
            <person name="Andersen M.R."/>
            <person name="Baker S.E."/>
        </authorList>
    </citation>
    <scope>NUCLEOTIDE SEQUENCE</scope>
    <source>
        <strain evidence="1">CBS 121060</strain>
    </source>
</reference>
<keyword evidence="2" id="KW-1185">Reference proteome</keyword>
<dbReference type="EMBL" id="KZ824934">
    <property type="protein sequence ID" value="RAH74714.1"/>
    <property type="molecule type" value="Genomic_DNA"/>
</dbReference>
<protein>
    <submittedName>
        <fullName evidence="1">Uncharacterized protein</fullName>
    </submittedName>
</protein>